<proteinExistence type="predicted"/>
<dbReference type="WBParaSite" id="SSLN_0002046501-mRNA-1">
    <property type="protein sequence ID" value="SSLN_0002046501-mRNA-1"/>
    <property type="gene ID" value="SSLN_0002046501"/>
</dbReference>
<reference evidence="1 2" key="2">
    <citation type="submission" date="2018-11" db="EMBL/GenBank/DDBJ databases">
        <authorList>
            <consortium name="Pathogen Informatics"/>
        </authorList>
    </citation>
    <scope>NUCLEOTIDE SEQUENCE [LARGE SCALE GENOMIC DNA]</scope>
    <source>
        <strain evidence="1 2">NST_G2</strain>
    </source>
</reference>
<evidence type="ECO:0000313" key="3">
    <source>
        <dbReference type="WBParaSite" id="SSLN_0002046501-mRNA-1"/>
    </source>
</evidence>
<gene>
    <name evidence="1" type="ORF">SSLN_LOCUS19731</name>
</gene>
<evidence type="ECO:0000313" key="2">
    <source>
        <dbReference type="Proteomes" id="UP000275846"/>
    </source>
</evidence>
<keyword evidence="2" id="KW-1185">Reference proteome</keyword>
<accession>A0A183TTD3</accession>
<evidence type="ECO:0000313" key="1">
    <source>
        <dbReference type="EMBL" id="VDM06117.1"/>
    </source>
</evidence>
<sequence length="150" mass="15607">MGDYSSAPDPTSGLLDYVVTPGKDEECSCGCLLLAPNSHLWLLEARLNPAAKSRENAPTGGLNQVGVSGVACDSTPIKSAPFTPLPSSIKFSPLPSSLLFALFPLASPIPFSLSSAPSPSLFLLPLFISSLSPPLFSPFPLPKSALFPHG</sequence>
<reference evidence="3" key="1">
    <citation type="submission" date="2016-06" db="UniProtKB">
        <authorList>
            <consortium name="WormBaseParasite"/>
        </authorList>
    </citation>
    <scope>IDENTIFICATION</scope>
</reference>
<protein>
    <submittedName>
        <fullName evidence="1 3">Uncharacterized protein</fullName>
    </submittedName>
</protein>
<organism evidence="3">
    <name type="scientific">Schistocephalus solidus</name>
    <name type="common">Tapeworm</name>
    <dbReference type="NCBI Taxonomy" id="70667"/>
    <lineage>
        <taxon>Eukaryota</taxon>
        <taxon>Metazoa</taxon>
        <taxon>Spiralia</taxon>
        <taxon>Lophotrochozoa</taxon>
        <taxon>Platyhelminthes</taxon>
        <taxon>Cestoda</taxon>
        <taxon>Eucestoda</taxon>
        <taxon>Diphyllobothriidea</taxon>
        <taxon>Diphyllobothriidae</taxon>
        <taxon>Schistocephalus</taxon>
    </lineage>
</organism>
<dbReference type="Proteomes" id="UP000275846">
    <property type="component" value="Unassembled WGS sequence"/>
</dbReference>
<name>A0A183TTD3_SCHSO</name>
<dbReference type="EMBL" id="UYSU01048970">
    <property type="protein sequence ID" value="VDM06117.1"/>
    <property type="molecule type" value="Genomic_DNA"/>
</dbReference>
<dbReference type="AlphaFoldDB" id="A0A183TTD3"/>